<dbReference type="OrthoDB" id="5875756at2759"/>
<dbReference type="PANTHER" id="PTHR31327">
    <property type="entry name" value="SPERM MEIOSIS PDZ DOMAIN CONTAINING PROTEINS-RELATED"/>
    <property type="match status" value="1"/>
</dbReference>
<evidence type="ECO:0000313" key="3">
    <source>
        <dbReference type="Proteomes" id="UP000267096"/>
    </source>
</evidence>
<feature type="region of interest" description="Disordered" evidence="1">
    <location>
        <begin position="1"/>
        <end position="142"/>
    </location>
</feature>
<name>A0A0M3KG02_ANISI</name>
<dbReference type="EMBL" id="UYRR01037003">
    <property type="protein sequence ID" value="VDK68759.1"/>
    <property type="molecule type" value="Genomic_DNA"/>
</dbReference>
<accession>A0A0M3KG02</accession>
<sequence>MGKIDTVQQHQEDSKREKEKRTAAITEKDPERRLTPPSKENQSKHETKSKNETKSKRAQLSSQKQQKESPLNPKAKPPTSSRLKGDKDKVSTNGSAVPTDQAKTSKEKTDRNGSADPLRAAQNPLVSTEDTPWRSKRAKNVGGDNKSCLSHVGFPVKLPKKFINELTITCLFETPETRAGLTVSHAMLVLQIEEHSIFSGKVNICDHICCIDDHHISSKAEFCEILKNLKKSNKPFTIKVKRPIWNVKTDHLPKGYDMVPGYDYFLGIMILYPGSKLGMNVKSYNNKVYVTHTDQLSLSTSTCIVGDCIVEVNGTPVTCTAVCSSIIVRTLKEKKYVGYSLIYLS</sequence>
<dbReference type="Proteomes" id="UP000267096">
    <property type="component" value="Unassembled WGS sequence"/>
</dbReference>
<reference evidence="2 3" key="2">
    <citation type="submission" date="2018-11" db="EMBL/GenBank/DDBJ databases">
        <authorList>
            <consortium name="Pathogen Informatics"/>
        </authorList>
    </citation>
    <scope>NUCLEOTIDE SEQUENCE [LARGE SCALE GENOMIC DNA]</scope>
</reference>
<organism evidence="4">
    <name type="scientific">Anisakis simplex</name>
    <name type="common">Herring worm</name>
    <dbReference type="NCBI Taxonomy" id="6269"/>
    <lineage>
        <taxon>Eukaryota</taxon>
        <taxon>Metazoa</taxon>
        <taxon>Ecdysozoa</taxon>
        <taxon>Nematoda</taxon>
        <taxon>Chromadorea</taxon>
        <taxon>Rhabditida</taxon>
        <taxon>Spirurina</taxon>
        <taxon>Ascaridomorpha</taxon>
        <taxon>Ascaridoidea</taxon>
        <taxon>Anisakidae</taxon>
        <taxon>Anisakis</taxon>
        <taxon>Anisakis simplex complex</taxon>
    </lineage>
</organism>
<feature type="compositionally biased region" description="Basic and acidic residues" evidence="1">
    <location>
        <begin position="41"/>
        <end position="55"/>
    </location>
</feature>
<protein>
    <submittedName>
        <fullName evidence="4">PDZ_6 domain-containing protein</fullName>
    </submittedName>
</protein>
<feature type="compositionally biased region" description="Basic and acidic residues" evidence="1">
    <location>
        <begin position="10"/>
        <end position="34"/>
    </location>
</feature>
<dbReference type="WBParaSite" id="ASIM_0001991401-mRNA-1">
    <property type="protein sequence ID" value="ASIM_0001991401-mRNA-1"/>
    <property type="gene ID" value="ASIM_0001991401"/>
</dbReference>
<dbReference type="InterPro" id="IPR040264">
    <property type="entry name" value="T15H9.4-like"/>
</dbReference>
<proteinExistence type="predicted"/>
<reference evidence="4" key="1">
    <citation type="submission" date="2017-02" db="UniProtKB">
        <authorList>
            <consortium name="WormBaseParasite"/>
        </authorList>
    </citation>
    <scope>IDENTIFICATION</scope>
</reference>
<dbReference type="PANTHER" id="PTHR31327:SF7">
    <property type="entry name" value="PDZ DOMAIN-CONTAINING PROTEIN"/>
    <property type="match status" value="1"/>
</dbReference>
<evidence type="ECO:0000313" key="4">
    <source>
        <dbReference type="WBParaSite" id="ASIM_0001991401-mRNA-1"/>
    </source>
</evidence>
<evidence type="ECO:0000256" key="1">
    <source>
        <dbReference type="SAM" id="MobiDB-lite"/>
    </source>
</evidence>
<dbReference type="AlphaFoldDB" id="A0A0M3KG02"/>
<feature type="compositionally biased region" description="Basic and acidic residues" evidence="1">
    <location>
        <begin position="103"/>
        <end position="113"/>
    </location>
</feature>
<gene>
    <name evidence="2" type="ORF">ASIM_LOCUS19302</name>
</gene>
<keyword evidence="3" id="KW-1185">Reference proteome</keyword>
<evidence type="ECO:0000313" key="2">
    <source>
        <dbReference type="EMBL" id="VDK68759.1"/>
    </source>
</evidence>
<feature type="compositionally biased region" description="Polar residues" evidence="1">
    <location>
        <begin position="91"/>
        <end position="102"/>
    </location>
</feature>